<dbReference type="AlphaFoldDB" id="A0A067M589"/>
<accession>A0A067M589</accession>
<gene>
    <name evidence="1" type="ORF">BOTBODRAFT_47429</name>
</gene>
<dbReference type="Proteomes" id="UP000027195">
    <property type="component" value="Unassembled WGS sequence"/>
</dbReference>
<dbReference type="HOGENOM" id="CLU_1038249_0_0_1"/>
<proteinExistence type="predicted"/>
<reference evidence="2" key="1">
    <citation type="journal article" date="2014" name="Proc. Natl. Acad. Sci. U.S.A.">
        <title>Extensive sampling of basidiomycete genomes demonstrates inadequacy of the white-rot/brown-rot paradigm for wood decay fungi.</title>
        <authorList>
            <person name="Riley R."/>
            <person name="Salamov A.A."/>
            <person name="Brown D.W."/>
            <person name="Nagy L.G."/>
            <person name="Floudas D."/>
            <person name="Held B.W."/>
            <person name="Levasseur A."/>
            <person name="Lombard V."/>
            <person name="Morin E."/>
            <person name="Otillar R."/>
            <person name="Lindquist E.A."/>
            <person name="Sun H."/>
            <person name="LaButti K.M."/>
            <person name="Schmutz J."/>
            <person name="Jabbour D."/>
            <person name="Luo H."/>
            <person name="Baker S.E."/>
            <person name="Pisabarro A.G."/>
            <person name="Walton J.D."/>
            <person name="Blanchette R.A."/>
            <person name="Henrissat B."/>
            <person name="Martin F."/>
            <person name="Cullen D."/>
            <person name="Hibbett D.S."/>
            <person name="Grigoriev I.V."/>
        </authorList>
    </citation>
    <scope>NUCLEOTIDE SEQUENCE [LARGE SCALE GENOMIC DNA]</scope>
    <source>
        <strain evidence="2">FD-172 SS1</strain>
    </source>
</reference>
<evidence type="ECO:0000313" key="1">
    <source>
        <dbReference type="EMBL" id="KDQ09840.1"/>
    </source>
</evidence>
<dbReference type="InParanoid" id="A0A067M589"/>
<keyword evidence="2" id="KW-1185">Reference proteome</keyword>
<dbReference type="EMBL" id="KL198074">
    <property type="protein sequence ID" value="KDQ09840.1"/>
    <property type="molecule type" value="Genomic_DNA"/>
</dbReference>
<protein>
    <submittedName>
        <fullName evidence="1">Uncharacterized protein</fullName>
    </submittedName>
</protein>
<name>A0A067M589_BOTB1</name>
<evidence type="ECO:0000313" key="2">
    <source>
        <dbReference type="Proteomes" id="UP000027195"/>
    </source>
</evidence>
<sequence length="268" mass="29651">MYHEHLLVLDYMKKLLYHPIRNDTNGRRTMHTPGSFISNGFKGEGQRGRAPYLALITRFSPKSPQSPAARPSTRSQVYLAFVAHACVVRDDLQDDKLRQGDQAAVSYGEARGGAEVGSNTDKLERELELFWNLGKKGLERAGFLRRACPGLQLAYLDEEPALGYRRRSGAVLGKPFLVTQVGRPESHGCFPPRAGNVFKAQRSLDEDIFAVMNAFGSMGSVEYTARDRCTKGLGVGVGTILSSQTNTRTYGRYVSHPAWTTSPSLPIR</sequence>
<organism evidence="1 2">
    <name type="scientific">Botryobasidium botryosum (strain FD-172 SS1)</name>
    <dbReference type="NCBI Taxonomy" id="930990"/>
    <lineage>
        <taxon>Eukaryota</taxon>
        <taxon>Fungi</taxon>
        <taxon>Dikarya</taxon>
        <taxon>Basidiomycota</taxon>
        <taxon>Agaricomycotina</taxon>
        <taxon>Agaricomycetes</taxon>
        <taxon>Cantharellales</taxon>
        <taxon>Botryobasidiaceae</taxon>
        <taxon>Botryobasidium</taxon>
    </lineage>
</organism>